<evidence type="ECO:0000313" key="7">
    <source>
        <dbReference type="Proteomes" id="UP001448858"/>
    </source>
</evidence>
<keyword evidence="4" id="KW-0804">Transcription</keyword>
<dbReference type="Gene3D" id="3.30.450.40">
    <property type="match status" value="1"/>
</dbReference>
<keyword evidence="2" id="KW-0418">Kinase</keyword>
<gene>
    <name evidence="6" type="ORF">AAE021_16535</name>
</gene>
<dbReference type="SUPFAM" id="SSF52172">
    <property type="entry name" value="CheY-like"/>
    <property type="match status" value="1"/>
</dbReference>
<dbReference type="InterPro" id="IPR029016">
    <property type="entry name" value="GAF-like_dom_sf"/>
</dbReference>
<dbReference type="SMART" id="SM00065">
    <property type="entry name" value="GAF"/>
    <property type="match status" value="1"/>
</dbReference>
<dbReference type="RefSeq" id="WP_342023384.1">
    <property type="nucleotide sequence ID" value="NZ_CP151657.1"/>
</dbReference>
<dbReference type="InterPro" id="IPR005561">
    <property type="entry name" value="ANTAR"/>
</dbReference>
<organism evidence="6 7">
    <name type="scientific">Arthrobacter citreus</name>
    <dbReference type="NCBI Taxonomy" id="1670"/>
    <lineage>
        <taxon>Bacteria</taxon>
        <taxon>Bacillati</taxon>
        <taxon>Actinomycetota</taxon>
        <taxon>Actinomycetes</taxon>
        <taxon>Micrococcales</taxon>
        <taxon>Micrococcaceae</taxon>
        <taxon>Arthrobacter</taxon>
    </lineage>
</organism>
<dbReference type="PROSITE" id="PS50921">
    <property type="entry name" value="ANTAR"/>
    <property type="match status" value="1"/>
</dbReference>
<dbReference type="Pfam" id="PF13185">
    <property type="entry name" value="GAF_2"/>
    <property type="match status" value="1"/>
</dbReference>
<dbReference type="SMART" id="SM01012">
    <property type="entry name" value="ANTAR"/>
    <property type="match status" value="1"/>
</dbReference>
<accession>A0ABZ2ZV68</accession>
<evidence type="ECO:0000256" key="1">
    <source>
        <dbReference type="ARBA" id="ARBA00022679"/>
    </source>
</evidence>
<evidence type="ECO:0000256" key="3">
    <source>
        <dbReference type="ARBA" id="ARBA00023015"/>
    </source>
</evidence>
<evidence type="ECO:0000256" key="2">
    <source>
        <dbReference type="ARBA" id="ARBA00022777"/>
    </source>
</evidence>
<dbReference type="InterPro" id="IPR012074">
    <property type="entry name" value="GAF_ANTAR"/>
</dbReference>
<dbReference type="EMBL" id="CP151657">
    <property type="protein sequence ID" value="WZP15732.1"/>
    <property type="molecule type" value="Genomic_DNA"/>
</dbReference>
<name>A0ABZ2ZV68_9MICC</name>
<dbReference type="Pfam" id="PF03861">
    <property type="entry name" value="ANTAR"/>
    <property type="match status" value="1"/>
</dbReference>
<keyword evidence="1" id="KW-0808">Transferase</keyword>
<evidence type="ECO:0000259" key="5">
    <source>
        <dbReference type="PROSITE" id="PS50921"/>
    </source>
</evidence>
<feature type="domain" description="ANTAR" evidence="5">
    <location>
        <begin position="171"/>
        <end position="232"/>
    </location>
</feature>
<proteinExistence type="predicted"/>
<dbReference type="InterPro" id="IPR003018">
    <property type="entry name" value="GAF"/>
</dbReference>
<dbReference type="InterPro" id="IPR011006">
    <property type="entry name" value="CheY-like_superfamily"/>
</dbReference>
<dbReference type="PIRSF" id="PIRSF036625">
    <property type="entry name" value="GAF_ANTAR"/>
    <property type="match status" value="1"/>
</dbReference>
<keyword evidence="7" id="KW-1185">Reference proteome</keyword>
<dbReference type="SUPFAM" id="SSF55781">
    <property type="entry name" value="GAF domain-like"/>
    <property type="match status" value="1"/>
</dbReference>
<protein>
    <submittedName>
        <fullName evidence="6">GAF and ANTAR domain-containing protein</fullName>
    </submittedName>
</protein>
<evidence type="ECO:0000256" key="4">
    <source>
        <dbReference type="ARBA" id="ARBA00023163"/>
    </source>
</evidence>
<reference evidence="6 7" key="1">
    <citation type="submission" date="2024-04" db="EMBL/GenBank/DDBJ databases">
        <title>Arthrobacter sp. from Plains bison fecal sample.</title>
        <authorList>
            <person name="Ruzzini A."/>
        </authorList>
    </citation>
    <scope>NUCLEOTIDE SEQUENCE [LARGE SCALE GENOMIC DNA]</scope>
    <source>
        <strain evidence="6 7">EINP1</strain>
    </source>
</reference>
<keyword evidence="3" id="KW-0805">Transcription regulation</keyword>
<dbReference type="Gene3D" id="1.10.10.10">
    <property type="entry name" value="Winged helix-like DNA-binding domain superfamily/Winged helix DNA-binding domain"/>
    <property type="match status" value="1"/>
</dbReference>
<evidence type="ECO:0000313" key="6">
    <source>
        <dbReference type="EMBL" id="WZP15732.1"/>
    </source>
</evidence>
<dbReference type="InterPro" id="IPR036388">
    <property type="entry name" value="WH-like_DNA-bd_sf"/>
</dbReference>
<dbReference type="Proteomes" id="UP001448858">
    <property type="component" value="Chromosome"/>
</dbReference>
<sequence length="247" mass="27473">MQDRKTEAETAPWAQLQDLLVHHEDVQDFLRALAGLTASSLSIRGTTYCGITFQNSRDHRFTVASSDREALQMDEIQYEFGDGPCLEAIRIQDEVHVGNAAEDQRWPEYMESIRDYGIRSMYSVPLELGGQAKAAMNLYAKDPDVFDEEFRRVARTYAAEASHALLLAVRISQHAATVEDLQAVLASRTDIDLAVGIIMGQNRCTQQEAFDTLRRASNGRNVKLRDLAAEIVGRLNGEPGTTHFAAG</sequence>